<dbReference type="SUPFAM" id="SSF52096">
    <property type="entry name" value="ClpP/crotonase"/>
    <property type="match status" value="1"/>
</dbReference>
<proteinExistence type="predicted"/>
<dbReference type="EMBL" id="JAMZEB010000002">
    <property type="protein sequence ID" value="MCP2358390.1"/>
    <property type="molecule type" value="Genomic_DNA"/>
</dbReference>
<evidence type="ECO:0000256" key="1">
    <source>
        <dbReference type="SAM" id="MobiDB-lite"/>
    </source>
</evidence>
<comment type="caution">
    <text evidence="4">The sequence shown here is derived from an EMBL/GenBank/DDBJ whole genome shotgun (WGS) entry which is preliminary data.</text>
</comment>
<accession>A0A9X2K3P7</accession>
<dbReference type="SMART" id="SM00245">
    <property type="entry name" value="TSPc"/>
    <property type="match status" value="1"/>
</dbReference>
<evidence type="ECO:0000313" key="4">
    <source>
        <dbReference type="EMBL" id="MCP2358390.1"/>
    </source>
</evidence>
<dbReference type="AlphaFoldDB" id="A0A9X2K3P7"/>
<dbReference type="Gene3D" id="3.90.226.10">
    <property type="entry name" value="2-enoyl-CoA Hydratase, Chain A, domain 1"/>
    <property type="match status" value="1"/>
</dbReference>
<gene>
    <name evidence="4" type="ORF">HD597_005410</name>
</gene>
<feature type="domain" description="Tail specific protease" evidence="3">
    <location>
        <begin position="152"/>
        <end position="344"/>
    </location>
</feature>
<dbReference type="GO" id="GO:0007165">
    <property type="term" value="P:signal transduction"/>
    <property type="evidence" value="ECO:0007669"/>
    <property type="project" value="TreeGrafter"/>
</dbReference>
<dbReference type="RefSeq" id="WP_253745473.1">
    <property type="nucleotide sequence ID" value="NZ_BAABKA010000054.1"/>
</dbReference>
<feature type="compositionally biased region" description="Low complexity" evidence="1">
    <location>
        <begin position="29"/>
        <end position="40"/>
    </location>
</feature>
<keyword evidence="2" id="KW-0732">Signal</keyword>
<evidence type="ECO:0000313" key="5">
    <source>
        <dbReference type="Proteomes" id="UP001139648"/>
    </source>
</evidence>
<keyword evidence="5" id="KW-1185">Reference proteome</keyword>
<dbReference type="Pfam" id="PF03572">
    <property type="entry name" value="Peptidase_S41"/>
    <property type="match status" value="1"/>
</dbReference>
<evidence type="ECO:0000259" key="3">
    <source>
        <dbReference type="SMART" id="SM00245"/>
    </source>
</evidence>
<sequence length="367" mass="38578">MRPLSWFCSMLLAFGAVAGLPAASAAGSAGDPPCAIDTTPAAPPPTETKLSTLRQAYTCVLDVFYGRDRLDHRQLLVGALAGLTTELGRRDLDQPDATMPALSGDRTADWAAFGALHQKIFVDGILSVGALNRLTSTSADPVRLTLRRPSTGRTWTTTLTPSWYEPTSANVQAELVDGDVAHLSLGGFAPGSADQALAALAGLSTDKRLRGVVLDLRGNRGGASAEVTRLLSSFVHGKVFNYNCDADDVCTPNRTDDSVSLLGLPLAVLADGTCVSACDAFSGAVKDLKVGPLIGTRTTGLVSGPAYPYRLDDNSRLRLPTHYQLNADREIINGIGVAPDHYVPTTATDLSHGRDPALAKAVTLLTK</sequence>
<feature type="signal peptide" evidence="2">
    <location>
        <begin position="1"/>
        <end position="18"/>
    </location>
</feature>
<dbReference type="GO" id="GO:0008236">
    <property type="term" value="F:serine-type peptidase activity"/>
    <property type="evidence" value="ECO:0007669"/>
    <property type="project" value="InterPro"/>
</dbReference>
<reference evidence="4" key="1">
    <citation type="submission" date="2022-06" db="EMBL/GenBank/DDBJ databases">
        <title>Sequencing the genomes of 1000 actinobacteria strains.</title>
        <authorList>
            <person name="Klenk H.-P."/>
        </authorList>
    </citation>
    <scope>NUCLEOTIDE SEQUENCE</scope>
    <source>
        <strain evidence="4">DSM 46694</strain>
    </source>
</reference>
<dbReference type="InterPro" id="IPR005151">
    <property type="entry name" value="Tail-specific_protease"/>
</dbReference>
<dbReference type="GO" id="GO:0006508">
    <property type="term" value="P:proteolysis"/>
    <property type="evidence" value="ECO:0007669"/>
    <property type="project" value="InterPro"/>
</dbReference>
<dbReference type="Proteomes" id="UP001139648">
    <property type="component" value="Unassembled WGS sequence"/>
</dbReference>
<dbReference type="InterPro" id="IPR029045">
    <property type="entry name" value="ClpP/crotonase-like_dom_sf"/>
</dbReference>
<protein>
    <recommendedName>
        <fullName evidence="3">Tail specific protease domain-containing protein</fullName>
    </recommendedName>
</protein>
<name>A0A9X2K3P7_9ACTN</name>
<organism evidence="4 5">
    <name type="scientific">Nonomuraea thailandensis</name>
    <dbReference type="NCBI Taxonomy" id="1188745"/>
    <lineage>
        <taxon>Bacteria</taxon>
        <taxon>Bacillati</taxon>
        <taxon>Actinomycetota</taxon>
        <taxon>Actinomycetes</taxon>
        <taxon>Streptosporangiales</taxon>
        <taxon>Streptosporangiaceae</taxon>
        <taxon>Nonomuraea</taxon>
    </lineage>
</organism>
<dbReference type="GO" id="GO:0030288">
    <property type="term" value="C:outer membrane-bounded periplasmic space"/>
    <property type="evidence" value="ECO:0007669"/>
    <property type="project" value="TreeGrafter"/>
</dbReference>
<feature type="chain" id="PRO_5040862865" description="Tail specific protease domain-containing protein" evidence="2">
    <location>
        <begin position="19"/>
        <end position="367"/>
    </location>
</feature>
<feature type="region of interest" description="Disordered" evidence="1">
    <location>
        <begin position="29"/>
        <end position="48"/>
    </location>
</feature>
<dbReference type="PANTHER" id="PTHR32060:SF30">
    <property type="entry name" value="CARBOXY-TERMINAL PROCESSING PROTEASE CTPA"/>
    <property type="match status" value="1"/>
</dbReference>
<evidence type="ECO:0000256" key="2">
    <source>
        <dbReference type="SAM" id="SignalP"/>
    </source>
</evidence>
<dbReference type="PANTHER" id="PTHR32060">
    <property type="entry name" value="TAIL-SPECIFIC PROTEASE"/>
    <property type="match status" value="1"/>
</dbReference>
<dbReference type="GO" id="GO:0004175">
    <property type="term" value="F:endopeptidase activity"/>
    <property type="evidence" value="ECO:0007669"/>
    <property type="project" value="TreeGrafter"/>
</dbReference>